<evidence type="ECO:0000313" key="2">
    <source>
        <dbReference type="Proteomes" id="UP000245626"/>
    </source>
</evidence>
<accession>A0ACD0P1M6</accession>
<evidence type="ECO:0000313" key="1">
    <source>
        <dbReference type="EMBL" id="PWN52058.1"/>
    </source>
</evidence>
<dbReference type="EMBL" id="KZ819799">
    <property type="protein sequence ID" value="PWN52058.1"/>
    <property type="molecule type" value="Genomic_DNA"/>
</dbReference>
<name>A0ACD0P1M6_9BASI</name>
<protein>
    <submittedName>
        <fullName evidence="1">Uncharacterized protein</fullName>
    </submittedName>
</protein>
<gene>
    <name evidence="1" type="ORF">IE53DRAFT_378448</name>
</gene>
<dbReference type="Proteomes" id="UP000245626">
    <property type="component" value="Unassembled WGS sequence"/>
</dbReference>
<sequence length="285" mass="32201">MTLDGSESNAVMSSSSSSTASQRLNPQGQKHQGRGMNHDLLSRFDDLDEPLDTQDQDKIIEDLRKANQSSNYFYRAMIVVLMVLVFILYLTPIPDYVRGTHPENHITLFLHPIHHQGTHEDLTYLPALPFYLLFFFYSSYLLYLGTAETLYQMGHPILAPQRAKLSFPRQPHQFGTAPDWLVPALTDLRWGSSNKVTDGQRADKDVVNPRVASTVNPKLLYLFIIWVASWPLPLMTFGAGAFVNSLWWLATSGVLGVLWASEYWIVKTETELVGLGGMKYNHKGA</sequence>
<keyword evidence="2" id="KW-1185">Reference proteome</keyword>
<proteinExistence type="predicted"/>
<reference evidence="1 2" key="1">
    <citation type="journal article" date="2018" name="Mol. Biol. Evol.">
        <title>Broad Genomic Sampling Reveals a Smut Pathogenic Ancestry of the Fungal Clade Ustilaginomycotina.</title>
        <authorList>
            <person name="Kijpornyongpan T."/>
            <person name="Mondo S.J."/>
            <person name="Barry K."/>
            <person name="Sandor L."/>
            <person name="Lee J."/>
            <person name="Lipzen A."/>
            <person name="Pangilinan J."/>
            <person name="LaButti K."/>
            <person name="Hainaut M."/>
            <person name="Henrissat B."/>
            <person name="Grigoriev I.V."/>
            <person name="Spatafora J.W."/>
            <person name="Aime M.C."/>
        </authorList>
    </citation>
    <scope>NUCLEOTIDE SEQUENCE [LARGE SCALE GENOMIC DNA]</scope>
    <source>
        <strain evidence="1 2">SA 807</strain>
    </source>
</reference>
<organism evidence="1 2">
    <name type="scientific">Violaceomyces palustris</name>
    <dbReference type="NCBI Taxonomy" id="1673888"/>
    <lineage>
        <taxon>Eukaryota</taxon>
        <taxon>Fungi</taxon>
        <taxon>Dikarya</taxon>
        <taxon>Basidiomycota</taxon>
        <taxon>Ustilaginomycotina</taxon>
        <taxon>Ustilaginomycetes</taxon>
        <taxon>Violaceomycetales</taxon>
        <taxon>Violaceomycetaceae</taxon>
        <taxon>Violaceomyces</taxon>
    </lineage>
</organism>